<gene>
    <name evidence="8" type="ORF">M0811_05278</name>
</gene>
<dbReference type="InterPro" id="IPR017665">
    <property type="entry name" value="Guanylate_kinase"/>
</dbReference>
<keyword evidence="6" id="KW-0067">ATP-binding</keyword>
<sequence>MEKKKSVFVIVGASGSGKSTVLNRLMDIHPSKFGYSISHTTRKPRGEEKDGIHYHFITLEQFEKDEKDGKFLETATVHGNRYGTSFEAINHVISENKICVLDLNIDGALSVKKTDYNSLMILVKPPSFEVLEKRLRDRGTETEDLIQIRLETARKEDGLFQKHKDIFDYTLINDDLDKAVAELEKFVKDFFNF</sequence>
<proteinExistence type="inferred from homology"/>
<dbReference type="NCBIfam" id="TIGR03263">
    <property type="entry name" value="guanyl_kin"/>
    <property type="match status" value="1"/>
</dbReference>
<dbReference type="OMA" id="EWAVVHG"/>
<dbReference type="FunFam" id="3.40.50.300:FF:000776">
    <property type="entry name" value="Guanylate kinase 2"/>
    <property type="match status" value="1"/>
</dbReference>
<evidence type="ECO:0000259" key="7">
    <source>
        <dbReference type="PROSITE" id="PS50052"/>
    </source>
</evidence>
<comment type="similarity">
    <text evidence="1">Belongs to the guanylate kinase family.</text>
</comment>
<evidence type="ECO:0000256" key="6">
    <source>
        <dbReference type="ARBA" id="ARBA00022840"/>
    </source>
</evidence>
<feature type="domain" description="Guanylate kinase-like" evidence="7">
    <location>
        <begin position="5"/>
        <end position="188"/>
    </location>
</feature>
<dbReference type="PANTHER" id="PTHR23117">
    <property type="entry name" value="GUANYLATE KINASE-RELATED"/>
    <property type="match status" value="1"/>
</dbReference>
<accession>A0A9Q0LQN1</accession>
<dbReference type="OrthoDB" id="6334211at2759"/>
<keyword evidence="9" id="KW-1185">Reference proteome</keyword>
<dbReference type="Pfam" id="PF00625">
    <property type="entry name" value="Guanylate_kin"/>
    <property type="match status" value="1"/>
</dbReference>
<dbReference type="CDD" id="cd00071">
    <property type="entry name" value="GMPK"/>
    <property type="match status" value="1"/>
</dbReference>
<dbReference type="PROSITE" id="PS00856">
    <property type="entry name" value="GUANYLATE_KINASE_1"/>
    <property type="match status" value="1"/>
</dbReference>
<dbReference type="Gene3D" id="3.40.50.300">
    <property type="entry name" value="P-loop containing nucleotide triphosphate hydrolases"/>
    <property type="match status" value="1"/>
</dbReference>
<dbReference type="EMBL" id="JAPDFW010000055">
    <property type="protein sequence ID" value="KAJ5078021.1"/>
    <property type="molecule type" value="Genomic_DNA"/>
</dbReference>
<keyword evidence="5 8" id="KW-0418">Kinase</keyword>
<dbReference type="PANTHER" id="PTHR23117:SF13">
    <property type="entry name" value="GUANYLATE KINASE"/>
    <property type="match status" value="1"/>
</dbReference>
<evidence type="ECO:0000256" key="2">
    <source>
        <dbReference type="ARBA" id="ARBA00012961"/>
    </source>
</evidence>
<evidence type="ECO:0000256" key="4">
    <source>
        <dbReference type="ARBA" id="ARBA00022741"/>
    </source>
</evidence>
<evidence type="ECO:0000256" key="5">
    <source>
        <dbReference type="ARBA" id="ARBA00022777"/>
    </source>
</evidence>
<protein>
    <recommendedName>
        <fullName evidence="2">guanylate kinase</fullName>
        <ecNumber evidence="2">2.7.4.8</ecNumber>
    </recommendedName>
</protein>
<reference evidence="8" key="1">
    <citation type="submission" date="2022-10" db="EMBL/GenBank/DDBJ databases">
        <title>Novel sulphate-reducing endosymbionts in the free-living metamonad Anaeramoeba.</title>
        <authorList>
            <person name="Jerlstrom-Hultqvist J."/>
            <person name="Cepicka I."/>
            <person name="Gallot-Lavallee L."/>
            <person name="Salas-Leiva D."/>
            <person name="Curtis B.A."/>
            <person name="Zahonova K."/>
            <person name="Pipaliya S."/>
            <person name="Dacks J."/>
            <person name="Roger A.J."/>
        </authorList>
    </citation>
    <scope>NUCLEOTIDE SEQUENCE</scope>
    <source>
        <strain evidence="8">BMAN</strain>
    </source>
</reference>
<dbReference type="SMART" id="SM00072">
    <property type="entry name" value="GuKc"/>
    <property type="match status" value="1"/>
</dbReference>
<dbReference type="AlphaFoldDB" id="A0A9Q0LQN1"/>
<dbReference type="Proteomes" id="UP001149090">
    <property type="component" value="Unassembled WGS sequence"/>
</dbReference>
<evidence type="ECO:0000313" key="9">
    <source>
        <dbReference type="Proteomes" id="UP001149090"/>
    </source>
</evidence>
<dbReference type="GO" id="GO:0005524">
    <property type="term" value="F:ATP binding"/>
    <property type="evidence" value="ECO:0007669"/>
    <property type="project" value="UniProtKB-KW"/>
</dbReference>
<keyword evidence="4" id="KW-0547">Nucleotide-binding</keyword>
<keyword evidence="3" id="KW-0808">Transferase</keyword>
<dbReference type="InterPro" id="IPR020590">
    <property type="entry name" value="Guanylate_kinase_CS"/>
</dbReference>
<dbReference type="GO" id="GO:0004385">
    <property type="term" value="F:GMP kinase activity"/>
    <property type="evidence" value="ECO:0007669"/>
    <property type="project" value="UniProtKB-EC"/>
</dbReference>
<dbReference type="GO" id="GO:0005829">
    <property type="term" value="C:cytosol"/>
    <property type="evidence" value="ECO:0007669"/>
    <property type="project" value="TreeGrafter"/>
</dbReference>
<name>A0A9Q0LQN1_ANAIG</name>
<dbReference type="InterPro" id="IPR008144">
    <property type="entry name" value="Guanylate_kin-like_dom"/>
</dbReference>
<dbReference type="SUPFAM" id="SSF52540">
    <property type="entry name" value="P-loop containing nucleoside triphosphate hydrolases"/>
    <property type="match status" value="1"/>
</dbReference>
<evidence type="ECO:0000256" key="1">
    <source>
        <dbReference type="ARBA" id="ARBA00005790"/>
    </source>
</evidence>
<dbReference type="InterPro" id="IPR008145">
    <property type="entry name" value="GK/Ca_channel_bsu"/>
</dbReference>
<evidence type="ECO:0000313" key="8">
    <source>
        <dbReference type="EMBL" id="KAJ5078021.1"/>
    </source>
</evidence>
<dbReference type="PROSITE" id="PS50052">
    <property type="entry name" value="GUANYLATE_KINASE_2"/>
    <property type="match status" value="1"/>
</dbReference>
<evidence type="ECO:0000256" key="3">
    <source>
        <dbReference type="ARBA" id="ARBA00022679"/>
    </source>
</evidence>
<organism evidence="8 9">
    <name type="scientific">Anaeramoeba ignava</name>
    <name type="common">Anaerobic marine amoeba</name>
    <dbReference type="NCBI Taxonomy" id="1746090"/>
    <lineage>
        <taxon>Eukaryota</taxon>
        <taxon>Metamonada</taxon>
        <taxon>Anaeramoebidae</taxon>
        <taxon>Anaeramoeba</taxon>
    </lineage>
</organism>
<dbReference type="EC" id="2.7.4.8" evidence="2"/>
<comment type="caution">
    <text evidence="8">The sequence shown here is derived from an EMBL/GenBank/DDBJ whole genome shotgun (WGS) entry which is preliminary data.</text>
</comment>
<dbReference type="InterPro" id="IPR027417">
    <property type="entry name" value="P-loop_NTPase"/>
</dbReference>